<reference evidence="2 3" key="1">
    <citation type="submission" date="2015-04" db="EMBL/GenBank/DDBJ databases">
        <title>Draft genome sequence of bacteremic isolate Catabacter hongkongensis type strain HKU16T.</title>
        <authorList>
            <person name="Lau S.K."/>
            <person name="Teng J.L."/>
            <person name="Huang Y."/>
            <person name="Curreem S.O."/>
            <person name="Tsui S.K."/>
            <person name="Woo P.C."/>
        </authorList>
    </citation>
    <scope>NUCLEOTIDE SEQUENCE [LARGE SCALE GENOMIC DNA]</scope>
    <source>
        <strain evidence="2 3">HKU16</strain>
    </source>
</reference>
<dbReference type="STRING" id="270498.CHK_3194"/>
<comment type="caution">
    <text evidence="2">The sequence shown here is derived from an EMBL/GenBank/DDBJ whole genome shotgun (WGS) entry which is preliminary data.</text>
</comment>
<dbReference type="AlphaFoldDB" id="A0A0M2NFX9"/>
<gene>
    <name evidence="2" type="ORF">CHK_3194</name>
</gene>
<feature type="region of interest" description="Disordered" evidence="1">
    <location>
        <begin position="1"/>
        <end position="28"/>
    </location>
</feature>
<protein>
    <submittedName>
        <fullName evidence="2">Uncharacterized protein</fullName>
    </submittedName>
</protein>
<proteinExistence type="predicted"/>
<dbReference type="Proteomes" id="UP000034076">
    <property type="component" value="Unassembled WGS sequence"/>
</dbReference>
<dbReference type="EMBL" id="LAYJ01000134">
    <property type="protein sequence ID" value="KKI49342.1"/>
    <property type="molecule type" value="Genomic_DNA"/>
</dbReference>
<name>A0A0M2NFX9_9FIRM</name>
<accession>A0A0M2NFX9</accession>
<evidence type="ECO:0000313" key="2">
    <source>
        <dbReference type="EMBL" id="KKI49342.1"/>
    </source>
</evidence>
<feature type="compositionally biased region" description="Basic and acidic residues" evidence="1">
    <location>
        <begin position="1"/>
        <end position="11"/>
    </location>
</feature>
<evidence type="ECO:0000313" key="3">
    <source>
        <dbReference type="Proteomes" id="UP000034076"/>
    </source>
</evidence>
<keyword evidence="3" id="KW-1185">Reference proteome</keyword>
<evidence type="ECO:0000256" key="1">
    <source>
        <dbReference type="SAM" id="MobiDB-lite"/>
    </source>
</evidence>
<organism evidence="2 3">
    <name type="scientific">Christensenella hongkongensis</name>
    <dbReference type="NCBI Taxonomy" id="270498"/>
    <lineage>
        <taxon>Bacteria</taxon>
        <taxon>Bacillati</taxon>
        <taxon>Bacillota</taxon>
        <taxon>Clostridia</taxon>
        <taxon>Christensenellales</taxon>
        <taxon>Christensenellaceae</taxon>
        <taxon>Christensenella</taxon>
    </lineage>
</organism>
<sequence>MKEKLNGKSSDRNLLQRKSREKDDGKIGMTILPILPRKKC</sequence>